<comment type="catalytic activity">
    <reaction evidence="6">
        <text>ATP + H2O = ADP + phosphate + H(+)</text>
        <dbReference type="Rhea" id="RHEA:13065"/>
        <dbReference type="ChEBI" id="CHEBI:15377"/>
        <dbReference type="ChEBI" id="CHEBI:15378"/>
        <dbReference type="ChEBI" id="CHEBI:30616"/>
        <dbReference type="ChEBI" id="CHEBI:43474"/>
        <dbReference type="ChEBI" id="CHEBI:456216"/>
        <dbReference type="EC" id="3.6.4.13"/>
    </reaction>
</comment>
<dbReference type="PROSITE" id="PS51194">
    <property type="entry name" value="HELICASE_CTER"/>
    <property type="match status" value="1"/>
</dbReference>
<dbReference type="Pfam" id="PF00271">
    <property type="entry name" value="Helicase_C"/>
    <property type="match status" value="1"/>
</dbReference>
<organism evidence="11 12">
    <name type="scientific">Stylosanthes scabra</name>
    <dbReference type="NCBI Taxonomy" id="79078"/>
    <lineage>
        <taxon>Eukaryota</taxon>
        <taxon>Viridiplantae</taxon>
        <taxon>Streptophyta</taxon>
        <taxon>Embryophyta</taxon>
        <taxon>Tracheophyta</taxon>
        <taxon>Spermatophyta</taxon>
        <taxon>Magnoliopsida</taxon>
        <taxon>eudicotyledons</taxon>
        <taxon>Gunneridae</taxon>
        <taxon>Pentapetalae</taxon>
        <taxon>rosids</taxon>
        <taxon>fabids</taxon>
        <taxon>Fabales</taxon>
        <taxon>Fabaceae</taxon>
        <taxon>Papilionoideae</taxon>
        <taxon>50 kb inversion clade</taxon>
        <taxon>dalbergioids sensu lato</taxon>
        <taxon>Dalbergieae</taxon>
        <taxon>Pterocarpus clade</taxon>
        <taxon>Stylosanthes</taxon>
    </lineage>
</organism>
<dbReference type="SMART" id="SM00490">
    <property type="entry name" value="HELICc"/>
    <property type="match status" value="1"/>
</dbReference>
<dbReference type="InterPro" id="IPR014001">
    <property type="entry name" value="Helicase_ATP-bd"/>
</dbReference>
<evidence type="ECO:0000256" key="8">
    <source>
        <dbReference type="SAM" id="MobiDB-lite"/>
    </source>
</evidence>
<keyword evidence="5" id="KW-0067">ATP-binding</keyword>
<dbReference type="PROSITE" id="PS51192">
    <property type="entry name" value="HELICASE_ATP_BIND_1"/>
    <property type="match status" value="1"/>
</dbReference>
<evidence type="ECO:0000313" key="12">
    <source>
        <dbReference type="Proteomes" id="UP001341840"/>
    </source>
</evidence>
<feature type="compositionally biased region" description="Polar residues" evidence="8">
    <location>
        <begin position="553"/>
        <end position="563"/>
    </location>
</feature>
<dbReference type="InterPro" id="IPR059023">
    <property type="entry name" value="RNA_hel_CTD"/>
</dbReference>
<evidence type="ECO:0000259" key="10">
    <source>
        <dbReference type="PROSITE" id="PS51194"/>
    </source>
</evidence>
<keyword evidence="3" id="KW-0378">Hydrolase</keyword>
<dbReference type="Pfam" id="PF04408">
    <property type="entry name" value="WHD_HA2"/>
    <property type="match status" value="1"/>
</dbReference>
<dbReference type="Pfam" id="PF07717">
    <property type="entry name" value="OB_NTP_bind"/>
    <property type="match status" value="1"/>
</dbReference>
<dbReference type="Pfam" id="PF24899">
    <property type="entry name" value="UBA_DHX29"/>
    <property type="match status" value="1"/>
</dbReference>
<feature type="compositionally biased region" description="Polar residues" evidence="8">
    <location>
        <begin position="532"/>
        <end position="542"/>
    </location>
</feature>
<evidence type="ECO:0000256" key="2">
    <source>
        <dbReference type="ARBA" id="ARBA00022741"/>
    </source>
</evidence>
<dbReference type="InterPro" id="IPR011709">
    <property type="entry name" value="DEAD-box_helicase_OB_fold"/>
</dbReference>
<sequence>MPPRKSKKNQNQNQKQNKPHASASSAPRLQISADNENRLRRLLLNSTPASAPQPPPSGDDAASSLTKAQKAKKLKALYEKLSCEGFSNRHVELALSALKEAATFESALDWLCLNLPGNELPLKFSAGTSTHSTQGGSVGVILNRRDGSAPADNLSDRNEEELAPEFPVLIERYRSDDNLDSVQQSQADWIKKYVEQQEEEEDESKTWEDDIYYGGSVGAKKESCEPRPYDVISKEYLAARFEATDAKEKKDKKRQEEAGNVIRKLKQELAALGYSDDDLVLQYEQQISSNYERESSGLSGHETDIGDTAGYSDTNLPSGGAAIDGSDVGHHSLEENIIKSSSPVVHVEENSVEGEAEEMELGGFFEDASSNEILPPDVLRLQKEEKFKRLLESKNLETLDGIWKKRLEFEVTQIALVGGWIHGFYEDILPDQNEIFESAEDAQNKVAAYALLQLFPDVPVHLPITEPYASLVMKWMEGESFAKLEDSEEDHRTSFVDSLLNGDGSGATPSVDGADYKSPQPDNLDRLDESKTSAVISHQPPTQRDAYSKENESNNLRQDQQNKMKTRRYQDMLKVRATLPIAAIKADILKLLNKNDVLVVCGETGSGKTTQVPQFLLDDMIESGHGGHCNIICTQPRRIAAISVAERVADERCEPSPGSEGSLIGYQVRLDSARNERTRLLFCTTGILLRKLMGDRSLTGITHIIVDEVHERSLLGDFLLIVLKNLIEKQSVERSTKLKVILMSATVDSSLFSKYFGHCPVVTAEGRTHPVTTYFLEDIYDQIDYRLPSDSPVSLTSTFRKEQNLQKGLVTNSKGKKNLMLSGWGDEALLSEENTNPHFVPSYYQSYSEQAQQNLKRLNEDVIDYDLLEDLICFIDETCNEGAILVFLPGVSEINLLHDKLVASYRFGGPSSEWVIPLHSSVASTEQKRAFLRPPENIRKVVIATNIAETSITIDDVIYVIDCGKHKENRYNPQKKLSSMVEDWISQANARQRRGRAGRVKPGTCFCLYTRHRFERLMRPYQVPEMLRMPLVELCLQIKLLSLGHIEPFLSKALEPPKIEAVNSAISLLYEVGALEGDEQLTPLGHHLAKLPVDVLIGKMMLYGAIFGCLSPILSVSAFLSYKSPFVYPKDERQNVERAKLTLLNHKMDGSGDNNNVDQQSDHLLMMIAYKRWERILTEKGAKAAQQFCNSFFLSSSVMYMIRDMRIQFGTLLADIGFITLPKHHKMDLKKPGSLDSWLSDASQPFNAHAHHSSVVKAILCAGLYPNVAASEQGIVGAVLSNFNQSSNAANTGRTVWFDGRREVHIHPSSINSNTKAFQHPFLVFLEKVETNRVFLRDTSVVSLYSILLFGGSINVQHQTGLVTIDGWLKLSAPGQIAVLFKELRQTLHSLLKELIRKPEDALVLNNELINSIVTLLLEEGNIPK</sequence>
<dbReference type="Gene3D" id="3.40.50.300">
    <property type="entry name" value="P-loop containing nucleotide triphosphate hydrolases"/>
    <property type="match status" value="2"/>
</dbReference>
<keyword evidence="12" id="KW-1185">Reference proteome</keyword>
<dbReference type="InterPro" id="IPR048333">
    <property type="entry name" value="HA2_WH"/>
</dbReference>
<dbReference type="SUPFAM" id="SSF52540">
    <property type="entry name" value="P-loop containing nucleoside triphosphate hydrolases"/>
    <property type="match status" value="1"/>
</dbReference>
<dbReference type="InterPro" id="IPR007502">
    <property type="entry name" value="Helicase-assoc_dom"/>
</dbReference>
<feature type="region of interest" description="Disordered" evidence="8">
    <location>
        <begin position="290"/>
        <end position="327"/>
    </location>
</feature>
<evidence type="ECO:0000256" key="3">
    <source>
        <dbReference type="ARBA" id="ARBA00022801"/>
    </source>
</evidence>
<keyword evidence="4" id="KW-0347">Helicase</keyword>
<evidence type="ECO:0000256" key="1">
    <source>
        <dbReference type="ARBA" id="ARBA00012552"/>
    </source>
</evidence>
<dbReference type="CDD" id="cd17917">
    <property type="entry name" value="DEXHc_RHA-like"/>
    <property type="match status" value="1"/>
</dbReference>
<dbReference type="Pfam" id="PF21010">
    <property type="entry name" value="HA2_C"/>
    <property type="match status" value="1"/>
</dbReference>
<dbReference type="SMART" id="SM00847">
    <property type="entry name" value="HA2"/>
    <property type="match status" value="1"/>
</dbReference>
<dbReference type="CDD" id="cd18791">
    <property type="entry name" value="SF2_C_RHA"/>
    <property type="match status" value="1"/>
</dbReference>
<gene>
    <name evidence="11" type="ORF">PIB30_009811</name>
</gene>
<feature type="domain" description="Helicase C-terminal" evidence="10">
    <location>
        <begin position="867"/>
        <end position="1042"/>
    </location>
</feature>
<feature type="region of interest" description="Disordered" evidence="8">
    <location>
        <begin position="493"/>
        <end position="567"/>
    </location>
</feature>
<name>A0ABU6Z3W3_9FABA</name>
<dbReference type="Proteomes" id="UP001341840">
    <property type="component" value="Unassembled WGS sequence"/>
</dbReference>
<evidence type="ECO:0000256" key="5">
    <source>
        <dbReference type="ARBA" id="ARBA00022840"/>
    </source>
</evidence>
<dbReference type="Pfam" id="PF26026">
    <property type="entry name" value="RNA_hel_CTD"/>
    <property type="match status" value="1"/>
</dbReference>
<reference evidence="11 12" key="1">
    <citation type="journal article" date="2023" name="Plants (Basel)">
        <title>Bridging the Gap: Combining Genomics and Transcriptomics Approaches to Understand Stylosanthes scabra, an Orphan Legume from the Brazilian Caatinga.</title>
        <authorList>
            <person name="Ferreira-Neto J.R.C."/>
            <person name="da Silva M.D."/>
            <person name="Binneck E."/>
            <person name="de Melo N.F."/>
            <person name="da Silva R.H."/>
            <person name="de Melo A.L.T.M."/>
            <person name="Pandolfi V."/>
            <person name="Bustamante F.O."/>
            <person name="Brasileiro-Vidal A.C."/>
            <person name="Benko-Iseppon A.M."/>
        </authorList>
    </citation>
    <scope>NUCLEOTIDE SEQUENCE [LARGE SCALE GENOMIC DNA]</scope>
    <source>
        <tissue evidence="11">Leaves</tissue>
    </source>
</reference>
<comment type="caution">
    <text evidence="11">The sequence shown here is derived from an EMBL/GenBank/DDBJ whole genome shotgun (WGS) entry which is preliminary data.</text>
</comment>
<keyword evidence="2" id="KW-0547">Nucleotide-binding</keyword>
<dbReference type="InterPro" id="IPR011545">
    <property type="entry name" value="DEAD/DEAH_box_helicase_dom"/>
</dbReference>
<evidence type="ECO:0000313" key="11">
    <source>
        <dbReference type="EMBL" id="MED6216666.1"/>
    </source>
</evidence>
<dbReference type="Gene3D" id="1.20.120.1080">
    <property type="match status" value="1"/>
</dbReference>
<dbReference type="PANTHER" id="PTHR18934:SF246">
    <property type="entry name" value="DEXH-BOX ATP-DEPENDENT RNA HELICASE DEXH4, CHLOROPLASTIC-RELATED"/>
    <property type="match status" value="1"/>
</dbReference>
<dbReference type="InterPro" id="IPR056890">
    <property type="entry name" value="UBA_DHX29-like"/>
</dbReference>
<dbReference type="EMBL" id="JASCZI010271883">
    <property type="protein sequence ID" value="MED6216666.1"/>
    <property type="molecule type" value="Genomic_DNA"/>
</dbReference>
<accession>A0ABU6Z3W3</accession>
<dbReference type="Pfam" id="PF00270">
    <property type="entry name" value="DEAD"/>
    <property type="match status" value="1"/>
</dbReference>
<comment type="similarity">
    <text evidence="7">Belongs to the DExH box helicase family.</text>
</comment>
<protein>
    <recommendedName>
        <fullName evidence="1">RNA helicase</fullName>
        <ecNumber evidence="1">3.6.4.13</ecNumber>
    </recommendedName>
</protein>
<evidence type="ECO:0000256" key="7">
    <source>
        <dbReference type="ARBA" id="ARBA00060772"/>
    </source>
</evidence>
<evidence type="ECO:0000259" key="9">
    <source>
        <dbReference type="PROSITE" id="PS51192"/>
    </source>
</evidence>
<dbReference type="PANTHER" id="PTHR18934">
    <property type="entry name" value="ATP-DEPENDENT RNA HELICASE"/>
    <property type="match status" value="1"/>
</dbReference>
<evidence type="ECO:0000256" key="4">
    <source>
        <dbReference type="ARBA" id="ARBA00022806"/>
    </source>
</evidence>
<feature type="domain" description="Helicase ATP-binding" evidence="9">
    <location>
        <begin position="589"/>
        <end position="765"/>
    </location>
</feature>
<feature type="region of interest" description="Disordered" evidence="8">
    <location>
        <begin position="1"/>
        <end position="66"/>
    </location>
</feature>
<dbReference type="InterPro" id="IPR027417">
    <property type="entry name" value="P-loop_NTPase"/>
</dbReference>
<dbReference type="InterPro" id="IPR001650">
    <property type="entry name" value="Helicase_C-like"/>
</dbReference>
<proteinExistence type="inferred from homology"/>
<dbReference type="SMART" id="SM00487">
    <property type="entry name" value="DEXDc"/>
    <property type="match status" value="1"/>
</dbReference>
<dbReference type="EC" id="3.6.4.13" evidence="1"/>
<evidence type="ECO:0000256" key="6">
    <source>
        <dbReference type="ARBA" id="ARBA00047984"/>
    </source>
</evidence>